<dbReference type="GO" id="GO:0055085">
    <property type="term" value="P:transmembrane transport"/>
    <property type="evidence" value="ECO:0007669"/>
    <property type="project" value="InterPro"/>
</dbReference>
<feature type="domain" description="ABC transmembrane type-1" evidence="10">
    <location>
        <begin position="72"/>
        <end position="261"/>
    </location>
</feature>
<dbReference type="Gene3D" id="1.10.3720.10">
    <property type="entry name" value="MetI-like"/>
    <property type="match status" value="1"/>
</dbReference>
<evidence type="ECO:0000256" key="3">
    <source>
        <dbReference type="ARBA" id="ARBA00022475"/>
    </source>
</evidence>
<dbReference type="GO" id="GO:0015031">
    <property type="term" value="P:protein transport"/>
    <property type="evidence" value="ECO:0007669"/>
    <property type="project" value="UniProtKB-KW"/>
</dbReference>
<comment type="subcellular location">
    <subcellularLocation>
        <location evidence="1 9">Cell membrane</location>
        <topology evidence="1 9">Multi-pass membrane protein</topology>
    </subcellularLocation>
</comment>
<keyword evidence="7 9" id="KW-1133">Transmembrane helix</keyword>
<dbReference type="GO" id="GO:0015833">
    <property type="term" value="P:peptide transport"/>
    <property type="evidence" value="ECO:0007669"/>
    <property type="project" value="UniProtKB-KW"/>
</dbReference>
<feature type="transmembrane region" description="Helical" evidence="9">
    <location>
        <begin position="238"/>
        <end position="260"/>
    </location>
</feature>
<keyword evidence="8 9" id="KW-0472">Membrane</keyword>
<reference evidence="11 12" key="1">
    <citation type="submission" date="2015-03" db="EMBL/GenBank/DDBJ databases">
        <authorList>
            <person name="Lepp D."/>
            <person name="Hassan Y.I."/>
            <person name="Li X.-Z."/>
            <person name="Zhou T."/>
        </authorList>
    </citation>
    <scope>NUCLEOTIDE SEQUENCE [LARGE SCALE GENOMIC DNA]</scope>
    <source>
        <strain evidence="11 12">E84</strain>
    </source>
</reference>
<dbReference type="OrthoDB" id="9766870at2"/>
<dbReference type="Proteomes" id="UP000033411">
    <property type="component" value="Unassembled WGS sequence"/>
</dbReference>
<sequence length="277" mass="29127">MMARMLQLDRRILIGGIILVVLVALSLLTPILPLGDPAKVAAGPRLSPPSWLFPFGTDQLGRSNLPRVLQAIQSTCILSALAIALTMVVATPLALFAAYRGGLIDQGVMRIADVLFALPPMLMAVLVAAIVGPGWLASVAAIVMISLPLFLRIVRSAALSVARRDFVTVARLSGASPLRVVFVHLLGNIIGPLTVQFAYALSVGMLIESTLSFLGMGMQPPAASLGSLLFTGTPFIAIAPWLVLLPGLVLTLIVIAINLLSDGLRHAIDPIEQQGIA</sequence>
<comment type="similarity">
    <text evidence="9">Belongs to the binding-protein-dependent transport system permease family.</text>
</comment>
<accession>A0A0F5Q4V1</accession>
<keyword evidence="3" id="KW-1003">Cell membrane</keyword>
<dbReference type="PROSITE" id="PS50928">
    <property type="entry name" value="ABC_TM1"/>
    <property type="match status" value="1"/>
</dbReference>
<dbReference type="PANTHER" id="PTHR43386">
    <property type="entry name" value="OLIGOPEPTIDE TRANSPORT SYSTEM PERMEASE PROTEIN APPC"/>
    <property type="match status" value="1"/>
</dbReference>
<dbReference type="EMBL" id="LANJ01000044">
    <property type="protein sequence ID" value="KKC35937.1"/>
    <property type="molecule type" value="Genomic_DNA"/>
</dbReference>
<dbReference type="GO" id="GO:0005886">
    <property type="term" value="C:plasma membrane"/>
    <property type="evidence" value="ECO:0007669"/>
    <property type="project" value="UniProtKB-SubCell"/>
</dbReference>
<keyword evidence="2 9" id="KW-0813">Transport</keyword>
<evidence type="ECO:0000313" key="11">
    <source>
        <dbReference type="EMBL" id="KKC35937.1"/>
    </source>
</evidence>
<protein>
    <recommendedName>
        <fullName evidence="10">ABC transmembrane type-1 domain-containing protein</fullName>
    </recommendedName>
</protein>
<dbReference type="PANTHER" id="PTHR43386:SF1">
    <property type="entry name" value="D,D-DIPEPTIDE TRANSPORT SYSTEM PERMEASE PROTEIN DDPC-RELATED"/>
    <property type="match status" value="1"/>
</dbReference>
<proteinExistence type="inferred from homology"/>
<evidence type="ECO:0000256" key="8">
    <source>
        <dbReference type="ARBA" id="ARBA00023136"/>
    </source>
</evidence>
<dbReference type="Pfam" id="PF00528">
    <property type="entry name" value="BPD_transp_1"/>
    <property type="match status" value="1"/>
</dbReference>
<dbReference type="InterPro" id="IPR000515">
    <property type="entry name" value="MetI-like"/>
</dbReference>
<dbReference type="STRING" id="1293439.WH87_15365"/>
<dbReference type="PATRIC" id="fig|1293439.3.peg.3127"/>
<keyword evidence="6" id="KW-0653">Protein transport</keyword>
<gene>
    <name evidence="11" type="ORF">WH87_15365</name>
</gene>
<evidence type="ECO:0000259" key="10">
    <source>
        <dbReference type="PROSITE" id="PS50928"/>
    </source>
</evidence>
<feature type="transmembrane region" description="Helical" evidence="9">
    <location>
        <begin position="135"/>
        <end position="154"/>
    </location>
</feature>
<dbReference type="CDD" id="cd06261">
    <property type="entry name" value="TM_PBP2"/>
    <property type="match status" value="1"/>
</dbReference>
<name>A0A0F5Q4V1_9HYPH</name>
<feature type="transmembrane region" description="Helical" evidence="9">
    <location>
        <begin position="71"/>
        <end position="99"/>
    </location>
</feature>
<evidence type="ECO:0000313" key="12">
    <source>
        <dbReference type="Proteomes" id="UP000033411"/>
    </source>
</evidence>
<dbReference type="InterPro" id="IPR050366">
    <property type="entry name" value="BP-dependent_transpt_permease"/>
</dbReference>
<comment type="caution">
    <text evidence="11">The sequence shown here is derived from an EMBL/GenBank/DDBJ whole genome shotgun (WGS) entry which is preliminary data.</text>
</comment>
<organism evidence="11 12">
    <name type="scientific">Devosia epidermidihirudinis</name>
    <dbReference type="NCBI Taxonomy" id="1293439"/>
    <lineage>
        <taxon>Bacteria</taxon>
        <taxon>Pseudomonadati</taxon>
        <taxon>Pseudomonadota</taxon>
        <taxon>Alphaproteobacteria</taxon>
        <taxon>Hyphomicrobiales</taxon>
        <taxon>Devosiaceae</taxon>
        <taxon>Devosia</taxon>
    </lineage>
</organism>
<keyword evidence="4 9" id="KW-0812">Transmembrane</keyword>
<evidence type="ECO:0000256" key="9">
    <source>
        <dbReference type="RuleBase" id="RU363032"/>
    </source>
</evidence>
<keyword evidence="5" id="KW-0571">Peptide transport</keyword>
<evidence type="ECO:0000256" key="6">
    <source>
        <dbReference type="ARBA" id="ARBA00022927"/>
    </source>
</evidence>
<dbReference type="AlphaFoldDB" id="A0A0F5Q4V1"/>
<evidence type="ECO:0000256" key="7">
    <source>
        <dbReference type="ARBA" id="ARBA00022989"/>
    </source>
</evidence>
<evidence type="ECO:0000256" key="1">
    <source>
        <dbReference type="ARBA" id="ARBA00004651"/>
    </source>
</evidence>
<dbReference type="SUPFAM" id="SSF161098">
    <property type="entry name" value="MetI-like"/>
    <property type="match status" value="1"/>
</dbReference>
<keyword evidence="12" id="KW-1185">Reference proteome</keyword>
<dbReference type="InterPro" id="IPR035906">
    <property type="entry name" value="MetI-like_sf"/>
</dbReference>
<evidence type="ECO:0000256" key="2">
    <source>
        <dbReference type="ARBA" id="ARBA00022448"/>
    </source>
</evidence>
<evidence type="ECO:0000256" key="4">
    <source>
        <dbReference type="ARBA" id="ARBA00022692"/>
    </source>
</evidence>
<feature type="transmembrane region" description="Helical" evidence="9">
    <location>
        <begin position="12"/>
        <end position="32"/>
    </location>
</feature>
<evidence type="ECO:0000256" key="5">
    <source>
        <dbReference type="ARBA" id="ARBA00022856"/>
    </source>
</evidence>
<feature type="transmembrane region" description="Helical" evidence="9">
    <location>
        <begin position="111"/>
        <end position="129"/>
    </location>
</feature>